<proteinExistence type="predicted"/>
<name>A0A3S2TK62_9BURK</name>
<evidence type="ECO:0000313" key="1">
    <source>
        <dbReference type="EMBL" id="RVT49405.1"/>
    </source>
</evidence>
<accession>A0A3S2TK62</accession>
<evidence type="ECO:0000313" key="2">
    <source>
        <dbReference type="Proteomes" id="UP000288178"/>
    </source>
</evidence>
<keyword evidence="2" id="KW-1185">Reference proteome</keyword>
<dbReference type="OrthoDB" id="8899955at2"/>
<dbReference type="EMBL" id="SACT01000008">
    <property type="protein sequence ID" value="RVT49405.1"/>
    <property type="molecule type" value="Genomic_DNA"/>
</dbReference>
<gene>
    <name evidence="1" type="ORF">ENE75_20240</name>
</gene>
<reference evidence="1 2" key="1">
    <citation type="submission" date="2019-01" db="EMBL/GenBank/DDBJ databases">
        <authorList>
            <person name="Chen W.-M."/>
        </authorList>
    </citation>
    <scope>NUCLEOTIDE SEQUENCE [LARGE SCALE GENOMIC DNA]</scope>
    <source>
        <strain evidence="1 2">ICH-3</strain>
    </source>
</reference>
<dbReference type="RefSeq" id="WP_128200156.1">
    <property type="nucleotide sequence ID" value="NZ_SACT01000008.1"/>
</dbReference>
<sequence>MDLYLIVGNPNTRKSSVMRSLTGCFNRSLRDIQPSDGRTPIRLYVRVGALQETRCSADELAAEARRQHAQAVLCGLWPQSHPHEPERWPDAATYLAAFDSLGFRRRAVAVLGQNSAGLRGPKVMAFPLAPRQPLNVTAHAVRQFFGWV</sequence>
<organism evidence="1 2">
    <name type="scientific">Rubrivivax albus</name>
    <dbReference type="NCBI Taxonomy" id="2499835"/>
    <lineage>
        <taxon>Bacteria</taxon>
        <taxon>Pseudomonadati</taxon>
        <taxon>Pseudomonadota</taxon>
        <taxon>Betaproteobacteria</taxon>
        <taxon>Burkholderiales</taxon>
        <taxon>Sphaerotilaceae</taxon>
        <taxon>Rubrivivax</taxon>
    </lineage>
</organism>
<comment type="caution">
    <text evidence="1">The sequence shown here is derived from an EMBL/GenBank/DDBJ whole genome shotgun (WGS) entry which is preliminary data.</text>
</comment>
<protein>
    <submittedName>
        <fullName evidence="1">Uncharacterized protein</fullName>
    </submittedName>
</protein>
<dbReference type="Proteomes" id="UP000288178">
    <property type="component" value="Unassembled WGS sequence"/>
</dbReference>
<dbReference type="AlphaFoldDB" id="A0A3S2TK62"/>